<organism evidence="1">
    <name type="scientific">Anguilla anguilla</name>
    <name type="common">European freshwater eel</name>
    <name type="synonym">Muraena anguilla</name>
    <dbReference type="NCBI Taxonomy" id="7936"/>
    <lineage>
        <taxon>Eukaryota</taxon>
        <taxon>Metazoa</taxon>
        <taxon>Chordata</taxon>
        <taxon>Craniata</taxon>
        <taxon>Vertebrata</taxon>
        <taxon>Euteleostomi</taxon>
        <taxon>Actinopterygii</taxon>
        <taxon>Neopterygii</taxon>
        <taxon>Teleostei</taxon>
        <taxon>Anguilliformes</taxon>
        <taxon>Anguillidae</taxon>
        <taxon>Anguilla</taxon>
    </lineage>
</organism>
<sequence>MWRTNTETGQIPSSDCNCAKLEDI</sequence>
<dbReference type="AlphaFoldDB" id="A0A0E9U261"/>
<dbReference type="EMBL" id="GBXM01048578">
    <property type="protein sequence ID" value="JAH59999.1"/>
    <property type="molecule type" value="Transcribed_RNA"/>
</dbReference>
<reference evidence="1" key="2">
    <citation type="journal article" date="2015" name="Fish Shellfish Immunol.">
        <title>Early steps in the European eel (Anguilla anguilla)-Vibrio vulnificus interaction in the gills: Role of the RtxA13 toxin.</title>
        <authorList>
            <person name="Callol A."/>
            <person name="Pajuelo D."/>
            <person name="Ebbesson L."/>
            <person name="Teles M."/>
            <person name="MacKenzie S."/>
            <person name="Amaro C."/>
        </authorList>
    </citation>
    <scope>NUCLEOTIDE SEQUENCE</scope>
</reference>
<evidence type="ECO:0000313" key="1">
    <source>
        <dbReference type="EMBL" id="JAH59999.1"/>
    </source>
</evidence>
<protein>
    <submittedName>
        <fullName evidence="1">Uncharacterized protein</fullName>
    </submittedName>
</protein>
<name>A0A0E9U261_ANGAN</name>
<reference evidence="1" key="1">
    <citation type="submission" date="2014-11" db="EMBL/GenBank/DDBJ databases">
        <authorList>
            <person name="Amaro Gonzalez C."/>
        </authorList>
    </citation>
    <scope>NUCLEOTIDE SEQUENCE</scope>
</reference>
<accession>A0A0E9U261</accession>
<proteinExistence type="predicted"/>